<evidence type="ECO:0000313" key="1">
    <source>
        <dbReference type="EMBL" id="CEP09175.1"/>
    </source>
</evidence>
<dbReference type="Proteomes" id="UP000054107">
    <property type="component" value="Unassembled WGS sequence"/>
</dbReference>
<sequence>MRINACITNDINLLLRTTDNETVYFDFEGRNSYLVNLFTYQNCFIAYKVGSFNIPKRLVDLDKLRSSLIILFNWKESTINVSSQVICTLGRNEDEYALADVAIDFVESI</sequence>
<dbReference type="OrthoDB" id="2289259at2759"/>
<dbReference type="AlphaFoldDB" id="A0A0B7N0Y1"/>
<reference evidence="1 2" key="1">
    <citation type="submission" date="2014-09" db="EMBL/GenBank/DDBJ databases">
        <authorList>
            <person name="Ellenberger Sabrina"/>
        </authorList>
    </citation>
    <scope>NUCLEOTIDE SEQUENCE [LARGE SCALE GENOMIC DNA]</scope>
    <source>
        <strain evidence="1 2">CBS 412.66</strain>
    </source>
</reference>
<evidence type="ECO:0000313" key="2">
    <source>
        <dbReference type="Proteomes" id="UP000054107"/>
    </source>
</evidence>
<name>A0A0B7N0Y1_9FUNG</name>
<gene>
    <name evidence="1" type="primary">PARPA_02651.1 scaffold 5155</name>
</gene>
<protein>
    <submittedName>
        <fullName evidence="1">Uncharacterized protein</fullName>
    </submittedName>
</protein>
<proteinExistence type="predicted"/>
<accession>A0A0B7N0Y1</accession>
<dbReference type="EMBL" id="LN721266">
    <property type="protein sequence ID" value="CEP09175.1"/>
    <property type="molecule type" value="Genomic_DNA"/>
</dbReference>
<organism evidence="1 2">
    <name type="scientific">Parasitella parasitica</name>
    <dbReference type="NCBI Taxonomy" id="35722"/>
    <lineage>
        <taxon>Eukaryota</taxon>
        <taxon>Fungi</taxon>
        <taxon>Fungi incertae sedis</taxon>
        <taxon>Mucoromycota</taxon>
        <taxon>Mucoromycotina</taxon>
        <taxon>Mucoromycetes</taxon>
        <taxon>Mucorales</taxon>
        <taxon>Mucorineae</taxon>
        <taxon>Mucoraceae</taxon>
        <taxon>Parasitella</taxon>
    </lineage>
</organism>
<keyword evidence="2" id="KW-1185">Reference proteome</keyword>